<reference evidence="3 4" key="1">
    <citation type="submission" date="2018-01" db="EMBL/GenBank/DDBJ databases">
        <title>Whole genome sequencing of Histamine producing bacteria.</title>
        <authorList>
            <person name="Butler K."/>
        </authorList>
    </citation>
    <scope>NUCLEOTIDE SEQUENCE [LARGE SCALE GENOMIC DNA]</scope>
    <source>
        <strain evidence="3 4">JCM 12947</strain>
    </source>
</reference>
<dbReference type="SUPFAM" id="SSF47616">
    <property type="entry name" value="GST C-terminal domain-like"/>
    <property type="match status" value="1"/>
</dbReference>
<evidence type="ECO:0000313" key="4">
    <source>
        <dbReference type="Proteomes" id="UP000240987"/>
    </source>
</evidence>
<dbReference type="RefSeq" id="WP_107241781.1">
    <property type="nucleotide sequence ID" value="NZ_PYMJ01000004.1"/>
</dbReference>
<feature type="domain" description="GST N-terminal" evidence="2">
    <location>
        <begin position="6"/>
        <end position="78"/>
    </location>
</feature>
<dbReference type="AlphaFoldDB" id="A0A2T3JMA3"/>
<keyword evidence="4" id="KW-1185">Reference proteome</keyword>
<dbReference type="InterPro" id="IPR004046">
    <property type="entry name" value="GST_C"/>
</dbReference>
<keyword evidence="3" id="KW-0808">Transferase</keyword>
<evidence type="ECO:0000259" key="2">
    <source>
        <dbReference type="Pfam" id="PF13417"/>
    </source>
</evidence>
<dbReference type="InterPro" id="IPR004045">
    <property type="entry name" value="Glutathione_S-Trfase_N"/>
</dbReference>
<dbReference type="Pfam" id="PF13417">
    <property type="entry name" value="GST_N_3"/>
    <property type="match status" value="1"/>
</dbReference>
<accession>A0A2T3JMA3</accession>
<comment type="caution">
    <text evidence="3">The sequence shown here is derived from an EMBL/GenBank/DDBJ whole genome shotgun (WGS) entry which is preliminary data.</text>
</comment>
<gene>
    <name evidence="3" type="ORF">C9J12_05360</name>
</gene>
<sequence>MTLPILYSLRRCPYAMRARIGILLAKQPVMLRDIVMKNIPAEMIAVSPKATVPVLVLADSTVIDESIDIMLWALQQSDPSNLLVKESTDALPTMLNLIHRNDNEFVESLEKYKVAARYHDIAEVFYRNQCEIFITDLEGRLTSSEYLMSDKPCLADYALLPFVRQFSRVDRKWYLHSPYTNIQRWLNTHYQNPLFSKAMKKYPQWLDNHESVLIGVDETKKAI</sequence>
<dbReference type="InterPro" id="IPR036282">
    <property type="entry name" value="Glutathione-S-Trfase_C_sf"/>
</dbReference>
<dbReference type="Pfam" id="PF00043">
    <property type="entry name" value="GST_C"/>
    <property type="match status" value="1"/>
</dbReference>
<protein>
    <submittedName>
        <fullName evidence="3">Glutathione S-transferase</fullName>
    </submittedName>
</protein>
<dbReference type="GO" id="GO:0016740">
    <property type="term" value="F:transferase activity"/>
    <property type="evidence" value="ECO:0007669"/>
    <property type="project" value="UniProtKB-KW"/>
</dbReference>
<organism evidence="3 4">
    <name type="scientific">Photobacterium frigidiphilum</name>
    <dbReference type="NCBI Taxonomy" id="264736"/>
    <lineage>
        <taxon>Bacteria</taxon>
        <taxon>Pseudomonadati</taxon>
        <taxon>Pseudomonadota</taxon>
        <taxon>Gammaproteobacteria</taxon>
        <taxon>Vibrionales</taxon>
        <taxon>Vibrionaceae</taxon>
        <taxon>Photobacterium</taxon>
    </lineage>
</organism>
<proteinExistence type="predicted"/>
<name>A0A2T3JMA3_9GAMM</name>
<dbReference type="EMBL" id="PYMJ01000004">
    <property type="protein sequence ID" value="PSU50166.1"/>
    <property type="molecule type" value="Genomic_DNA"/>
</dbReference>
<feature type="domain" description="Glutathione S-transferase C-terminal" evidence="1">
    <location>
        <begin position="137"/>
        <end position="192"/>
    </location>
</feature>
<dbReference type="PANTHER" id="PTHR44051">
    <property type="entry name" value="GLUTATHIONE S-TRANSFERASE-RELATED"/>
    <property type="match status" value="1"/>
</dbReference>
<evidence type="ECO:0000313" key="3">
    <source>
        <dbReference type="EMBL" id="PSU50166.1"/>
    </source>
</evidence>
<dbReference type="Proteomes" id="UP000240987">
    <property type="component" value="Unassembled WGS sequence"/>
</dbReference>
<dbReference type="SUPFAM" id="SSF52833">
    <property type="entry name" value="Thioredoxin-like"/>
    <property type="match status" value="1"/>
</dbReference>
<dbReference type="PANTHER" id="PTHR44051:SF9">
    <property type="entry name" value="GLUTATHIONE S-TRANSFERASE 1"/>
    <property type="match status" value="1"/>
</dbReference>
<dbReference type="InterPro" id="IPR036249">
    <property type="entry name" value="Thioredoxin-like_sf"/>
</dbReference>
<dbReference type="CDD" id="cd03196">
    <property type="entry name" value="GST_C_5"/>
    <property type="match status" value="1"/>
</dbReference>
<dbReference type="Gene3D" id="1.20.1050.10">
    <property type="match status" value="1"/>
</dbReference>
<dbReference type="OrthoDB" id="9813092at2"/>
<dbReference type="Gene3D" id="3.40.30.10">
    <property type="entry name" value="Glutaredoxin"/>
    <property type="match status" value="1"/>
</dbReference>
<evidence type="ECO:0000259" key="1">
    <source>
        <dbReference type="Pfam" id="PF00043"/>
    </source>
</evidence>